<evidence type="ECO:0000256" key="1">
    <source>
        <dbReference type="SAM" id="MobiDB-lite"/>
    </source>
</evidence>
<feature type="compositionally biased region" description="Basic and acidic residues" evidence="1">
    <location>
        <begin position="124"/>
        <end position="145"/>
    </location>
</feature>
<protein>
    <recommendedName>
        <fullName evidence="2">Srp40 C-terminal domain-containing protein</fullName>
    </recommendedName>
</protein>
<feature type="compositionally biased region" description="Basic and acidic residues" evidence="1">
    <location>
        <begin position="208"/>
        <end position="219"/>
    </location>
</feature>
<organism evidence="3 4">
    <name type="scientific">Phytophthora aleatoria</name>
    <dbReference type="NCBI Taxonomy" id="2496075"/>
    <lineage>
        <taxon>Eukaryota</taxon>
        <taxon>Sar</taxon>
        <taxon>Stramenopiles</taxon>
        <taxon>Oomycota</taxon>
        <taxon>Peronosporomycetes</taxon>
        <taxon>Peronosporales</taxon>
        <taxon>Peronosporaceae</taxon>
        <taxon>Phytophthora</taxon>
    </lineage>
</organism>
<dbReference type="GO" id="GO:0005730">
    <property type="term" value="C:nucleolus"/>
    <property type="evidence" value="ECO:0007669"/>
    <property type="project" value="InterPro"/>
</dbReference>
<dbReference type="InterPro" id="IPR006594">
    <property type="entry name" value="LisH"/>
</dbReference>
<accession>A0A8J5IRR6</accession>
<dbReference type="AlphaFoldDB" id="A0A8J5IRR6"/>
<feature type="compositionally biased region" description="Low complexity" evidence="1">
    <location>
        <begin position="161"/>
        <end position="172"/>
    </location>
</feature>
<sequence length="301" mass="32686">MVVASDVFPLVHALLTDAGLKKSAAALAKEAKLQPKAFKSEHDLLDVYNFYLTHNMKKAKVPATSVVDAAKRPQKKKGESSSSSDSSDSSEDKKASVKKVTSSSEEESDSSEEEKPKAKAKSAVKKEESSSNEEEKPKSNKRKAEAPAAEKNSKKAKRGAESSSDDSSSSDSSDSDSDSDSDSSEDEEAQKKEAARREQAAKAALEWQPKKIEKVATKDKAAGTPFQRVDGEYWSQKIVDDTLRDNSYEGTFGVDGVGVKANNKLLKTRGKDFTKGKNKLKRSTYMCGAISMASNSFKFED</sequence>
<dbReference type="EMBL" id="JAENGY010000513">
    <property type="protein sequence ID" value="KAG6961297.1"/>
    <property type="molecule type" value="Genomic_DNA"/>
</dbReference>
<feature type="region of interest" description="Disordered" evidence="1">
    <location>
        <begin position="59"/>
        <end position="219"/>
    </location>
</feature>
<keyword evidence="4" id="KW-1185">Reference proteome</keyword>
<dbReference type="InterPro" id="IPR007718">
    <property type="entry name" value="Srp40_C"/>
</dbReference>
<evidence type="ECO:0000313" key="4">
    <source>
        <dbReference type="Proteomes" id="UP000709295"/>
    </source>
</evidence>
<evidence type="ECO:0000313" key="3">
    <source>
        <dbReference type="EMBL" id="KAG6961297.1"/>
    </source>
</evidence>
<dbReference type="PANTHER" id="PTHR23216">
    <property type="entry name" value="NUCLEOLAR AND COILED-BODY PHOSPHOPROTEIN 1"/>
    <property type="match status" value="1"/>
</dbReference>
<dbReference type="Pfam" id="PF05022">
    <property type="entry name" value="SRP40_C"/>
    <property type="match status" value="1"/>
</dbReference>
<comment type="caution">
    <text evidence="3">The sequence shown here is derived from an EMBL/GenBank/DDBJ whole genome shotgun (WGS) entry which is preliminary data.</text>
</comment>
<proteinExistence type="predicted"/>
<feature type="compositionally biased region" description="Basic and acidic residues" evidence="1">
    <location>
        <begin position="189"/>
        <end position="200"/>
    </location>
</feature>
<evidence type="ECO:0000259" key="2">
    <source>
        <dbReference type="Pfam" id="PF05022"/>
    </source>
</evidence>
<dbReference type="PANTHER" id="PTHR23216:SF1">
    <property type="entry name" value="NUCLEOLAR AND COILED-BODY PHOSPHOPROTEIN 1"/>
    <property type="match status" value="1"/>
</dbReference>
<feature type="domain" description="Srp40 C-terminal" evidence="2">
    <location>
        <begin position="225"/>
        <end position="299"/>
    </location>
</feature>
<feature type="compositionally biased region" description="Acidic residues" evidence="1">
    <location>
        <begin position="173"/>
        <end position="188"/>
    </location>
</feature>
<reference evidence="3" key="1">
    <citation type="submission" date="2021-01" db="EMBL/GenBank/DDBJ databases">
        <title>Phytophthora aleatoria, a newly-described species from Pinus radiata is distinct from Phytophthora cactorum isolates based on comparative genomics.</title>
        <authorList>
            <person name="Mcdougal R."/>
            <person name="Panda P."/>
            <person name="Williams N."/>
            <person name="Studholme D.J."/>
        </authorList>
    </citation>
    <scope>NUCLEOTIDE SEQUENCE</scope>
    <source>
        <strain evidence="3">NZFS 4037</strain>
    </source>
</reference>
<gene>
    <name evidence="3" type="ORF">JG688_00009148</name>
</gene>
<name>A0A8J5IRR6_9STRA</name>
<dbReference type="InterPro" id="IPR039191">
    <property type="entry name" value="Nopp140-like"/>
</dbReference>
<dbReference type="Proteomes" id="UP000709295">
    <property type="component" value="Unassembled WGS sequence"/>
</dbReference>
<dbReference type="PROSITE" id="PS50896">
    <property type="entry name" value="LISH"/>
    <property type="match status" value="1"/>
</dbReference>